<sequence length="974" mass="114767">MKRLFMIIFLILFLAGCSTTTKDNSDNIAKIDNEFAEDLSVGDTNINDTANIELKQEYSKTIDSKMISTYSEDESDGYSSIDKENEICLVDGYEVIAKSESVIATSNVKFRKKPDIKAKSIEHSLYDEERGTVDFFIKDTYLNVIGHTKDKFEVNGKENYWYYIFERGPYGETYEGWAFGEYLEPIQKFQGIYVRTELEQISIRCSLDKTSGEIGQLEKNKEYKIIDIIKDDEGDVWYHITINNEQEGWVNKQGCTIVIYDDNSFKDVIDNPIYRFTNNWIYFSSKNSIYRKACERMDYEVIYDTVSSMNYIDYKVINEYLILALPVINDNNYIILCNKNTGENTVIAKNATSIKITDTHLNYICDYDYDSVNISIEINDLINGQEIMEQYPFNKVSIFLYDDWAIYDNHIMYKNTLENCDEFYYYRYPEYIEPNIYMDSGYFVNSFMNLKKIGKEKKIISSIKDNVYQYDYSDKLIAYINEDDRYVYIVCREDGIKKRITDFKVSEVRVFNDDEIYYKVPDSDILYCYKKSKHSQVMDKCVKTYEIIGEYIYFADTTNSFYRMKFGSNNIVLLSETQVGQIIKLNNEIYYYLKYDRYNIIYKITNDITEGKYVRLISEMDFMFSGKGNIYYCNSKTFTNLLSIKPITGQLPGKVIHDDERCGIFTSYTGWDEIVYVYNKDNDNITPIFDNIHYTGTKVWGCWVYGIECSDMSLYRSNMVTHEKQRIYNNVPNDFIFNVVDYERIVTLVDDTDKLKIYNITTKEEQLISIECAEILWEYNNELYYITTDNRLMKVSLNDINIKEQLADNVKLGQMYNVANTSPFCMLVDIEAENLNDYILYITTNDELIKFDIISGNKIKIADNCNEILQDISYHFNYEHIYYIDQKSCLYRSCENVNEKISTGSIIPFNDRYEVFDKYIVYMMPTSEENCVEYIKYNTETGESEFIGKTTRLVTSIVVKDNELYYNYHRGGSW</sequence>
<accession>A0ACB5UJV6</accession>
<reference evidence="1" key="1">
    <citation type="submission" date="2023-09" db="EMBL/GenBank/DDBJ databases">
        <title>Vallitalea sediminicola and Vallitalea maricola sp. nov., anaerobic bacteria isolated from marine sediment.</title>
        <authorList>
            <person name="Hirano S."/>
            <person name="Maeda A."/>
            <person name="Terahara T."/>
            <person name="Mori K."/>
            <person name="Hamada M."/>
            <person name="Matsumoto R."/>
            <person name="Kobayashi T."/>
        </authorList>
    </citation>
    <scope>NUCLEOTIDE SEQUENCE</scope>
    <source>
        <strain evidence="1">AN17-2</strain>
    </source>
</reference>
<protein>
    <submittedName>
        <fullName evidence="1">Uncharacterized protein</fullName>
    </submittedName>
</protein>
<dbReference type="Proteomes" id="UP001374599">
    <property type="component" value="Unassembled WGS sequence"/>
</dbReference>
<evidence type="ECO:0000313" key="2">
    <source>
        <dbReference type="Proteomes" id="UP001374599"/>
    </source>
</evidence>
<comment type="caution">
    <text evidence="1">The sequence shown here is derived from an EMBL/GenBank/DDBJ whole genome shotgun (WGS) entry which is preliminary data.</text>
</comment>
<proteinExistence type="predicted"/>
<keyword evidence="2" id="KW-1185">Reference proteome</keyword>
<gene>
    <name evidence="1" type="ORF">AN2V17_23980</name>
</gene>
<dbReference type="EMBL" id="BTPU01000036">
    <property type="protein sequence ID" value="GMQ63165.1"/>
    <property type="molecule type" value="Genomic_DNA"/>
</dbReference>
<organism evidence="1 2">
    <name type="scientific">Vallitalea maricola</name>
    <dbReference type="NCBI Taxonomy" id="3074433"/>
    <lineage>
        <taxon>Bacteria</taxon>
        <taxon>Bacillati</taxon>
        <taxon>Bacillota</taxon>
        <taxon>Clostridia</taxon>
        <taxon>Lachnospirales</taxon>
        <taxon>Vallitaleaceae</taxon>
        <taxon>Vallitalea</taxon>
    </lineage>
</organism>
<evidence type="ECO:0000313" key="1">
    <source>
        <dbReference type="EMBL" id="GMQ63165.1"/>
    </source>
</evidence>
<name>A0ACB5UJV6_9FIRM</name>